<sequence>MCVTHWITNILEFPRSIFRDRSHRPVPKAVGDDDTFRSFQTVPTQLQDISILTLPPFPAEMICGELRGWMEHARTPNKPVTGVWWPKNADQLPTTDGDLVGLYFHGGGYIIGSALTQGGFARIPRGLIERKICARVLSIDYTLVSPEEPSTSFPRQLLEALAGYHYLLATLHIPPQRILLVGDSAGGHLVLALARYITESGCFDACPRGVVLFSPWCDMTDLEHPGIKAFRGSHPLSLLHSPYFSASLHEPPPCWPPTFVASGMEEVFHVSIAALVDQLRKIADVTWQQAEGIVGRYSHDFLIYDVVGRMYPARVEECWERLGGWAAHIGHTAGDEGSLRLRSSDAQLRDSPS</sequence>
<reference evidence="1" key="1">
    <citation type="journal article" date="2021" name="New Phytol.">
        <title>Evolutionary innovations through gain and loss of genes in the ectomycorrhizal Boletales.</title>
        <authorList>
            <person name="Wu G."/>
            <person name="Miyauchi S."/>
            <person name="Morin E."/>
            <person name="Kuo A."/>
            <person name="Drula E."/>
            <person name="Varga T."/>
            <person name="Kohler A."/>
            <person name="Feng B."/>
            <person name="Cao Y."/>
            <person name="Lipzen A."/>
            <person name="Daum C."/>
            <person name="Hundley H."/>
            <person name="Pangilinan J."/>
            <person name="Johnson J."/>
            <person name="Barry K."/>
            <person name="LaButti K."/>
            <person name="Ng V."/>
            <person name="Ahrendt S."/>
            <person name="Min B."/>
            <person name="Choi I.G."/>
            <person name="Park H."/>
            <person name="Plett J.M."/>
            <person name="Magnuson J."/>
            <person name="Spatafora J.W."/>
            <person name="Nagy L.G."/>
            <person name="Henrissat B."/>
            <person name="Grigoriev I.V."/>
            <person name="Yang Z.L."/>
            <person name="Xu J."/>
            <person name="Martin F.M."/>
        </authorList>
    </citation>
    <scope>NUCLEOTIDE SEQUENCE</scope>
    <source>
        <strain evidence="1">KUC20120723A-06</strain>
    </source>
</reference>
<name>A0ACB8BXI4_9AGAM</name>
<evidence type="ECO:0000313" key="1">
    <source>
        <dbReference type="EMBL" id="KAH7930374.1"/>
    </source>
</evidence>
<accession>A0ACB8BXI4</accession>
<gene>
    <name evidence="1" type="ORF">BV22DRAFT_1000620</name>
</gene>
<organism evidence="1 2">
    <name type="scientific">Leucogyrophana mollusca</name>
    <dbReference type="NCBI Taxonomy" id="85980"/>
    <lineage>
        <taxon>Eukaryota</taxon>
        <taxon>Fungi</taxon>
        <taxon>Dikarya</taxon>
        <taxon>Basidiomycota</taxon>
        <taxon>Agaricomycotina</taxon>
        <taxon>Agaricomycetes</taxon>
        <taxon>Agaricomycetidae</taxon>
        <taxon>Boletales</taxon>
        <taxon>Boletales incertae sedis</taxon>
        <taxon>Leucogyrophana</taxon>
    </lineage>
</organism>
<proteinExistence type="predicted"/>
<protein>
    <submittedName>
        <fullName evidence="1">Alpha/beta-hydrolase</fullName>
    </submittedName>
</protein>
<dbReference type="EMBL" id="MU266332">
    <property type="protein sequence ID" value="KAH7930374.1"/>
    <property type="molecule type" value="Genomic_DNA"/>
</dbReference>
<evidence type="ECO:0000313" key="2">
    <source>
        <dbReference type="Proteomes" id="UP000790709"/>
    </source>
</evidence>
<keyword evidence="2" id="KW-1185">Reference proteome</keyword>
<dbReference type="Proteomes" id="UP000790709">
    <property type="component" value="Unassembled WGS sequence"/>
</dbReference>
<comment type="caution">
    <text evidence="1">The sequence shown here is derived from an EMBL/GenBank/DDBJ whole genome shotgun (WGS) entry which is preliminary data.</text>
</comment>